<feature type="compositionally biased region" description="Gly residues" evidence="1">
    <location>
        <begin position="13"/>
        <end position="26"/>
    </location>
</feature>
<proteinExistence type="predicted"/>
<gene>
    <name evidence="2" type="ORF">LCMAC101_03560</name>
</gene>
<organism evidence="2">
    <name type="scientific">Marseillevirus LCMAC101</name>
    <dbReference type="NCBI Taxonomy" id="2506602"/>
    <lineage>
        <taxon>Viruses</taxon>
        <taxon>Varidnaviria</taxon>
        <taxon>Bamfordvirae</taxon>
        <taxon>Nucleocytoviricota</taxon>
        <taxon>Megaviricetes</taxon>
        <taxon>Pimascovirales</taxon>
        <taxon>Pimascovirales incertae sedis</taxon>
        <taxon>Marseilleviridae</taxon>
    </lineage>
</organism>
<evidence type="ECO:0000313" key="2">
    <source>
        <dbReference type="EMBL" id="QBK85761.1"/>
    </source>
</evidence>
<protein>
    <submittedName>
        <fullName evidence="2">Uncharacterized protein</fullName>
    </submittedName>
</protein>
<feature type="region of interest" description="Disordered" evidence="1">
    <location>
        <begin position="1"/>
        <end position="29"/>
    </location>
</feature>
<dbReference type="EMBL" id="MK500327">
    <property type="protein sequence ID" value="QBK85761.1"/>
    <property type="molecule type" value="Genomic_DNA"/>
</dbReference>
<reference evidence="2" key="1">
    <citation type="journal article" date="2019" name="MBio">
        <title>Virus Genomes from Deep Sea Sediments Expand the Ocean Megavirome and Support Independent Origins of Viral Gigantism.</title>
        <authorList>
            <person name="Backstrom D."/>
            <person name="Yutin N."/>
            <person name="Jorgensen S.L."/>
            <person name="Dharamshi J."/>
            <person name="Homa F."/>
            <person name="Zaremba-Niedwiedzka K."/>
            <person name="Spang A."/>
            <person name="Wolf Y.I."/>
            <person name="Koonin E.V."/>
            <person name="Ettema T.J."/>
        </authorList>
    </citation>
    <scope>NUCLEOTIDE SEQUENCE</scope>
</reference>
<evidence type="ECO:0000256" key="1">
    <source>
        <dbReference type="SAM" id="MobiDB-lite"/>
    </source>
</evidence>
<sequence>MDDFDIEDEGLRGEGGGQEYTGGFVRGEGEIDYTGTYADRDRTGGGKAFEKSDLYDRSPEGKMMDEVRKVIGTYNFPDSKANKIEDVIKEYDIKLKLSNPDLIVSATLFLDKYGRRGGLNKKNFQAFEKERRKDIKKLDLIRYVRFLLELGMEV</sequence>
<accession>A0A481YRB9</accession>
<name>A0A481YRB9_9VIRU</name>